<dbReference type="EMBL" id="NAEP01000052">
    <property type="protein sequence ID" value="PDQ34460.1"/>
    <property type="molecule type" value="Genomic_DNA"/>
</dbReference>
<keyword evidence="4 6" id="KW-1133">Transmembrane helix</keyword>
<sequence length="157" mass="16796">MTHTPSAGHVKNLRGALSLYRVSAIITGVMLLLLCAEMIVKYGFGTELEAGGTNGFLALSPTGELTGLNVSTLILIVHGWLYVLYLFCGFRLWSAMKWPFLRFVIIALGGVVPFLSFFLESQLRRDVGGYLAAHEDGTVPKAAHANQLSGGEPGAAA</sequence>
<keyword evidence="3 6" id="KW-0812">Transmembrane</keyword>
<name>A0A2A6FP60_9MICO</name>
<feature type="transmembrane region" description="Helical" evidence="6">
    <location>
        <begin position="65"/>
        <end position="88"/>
    </location>
</feature>
<feature type="transmembrane region" description="Helical" evidence="6">
    <location>
        <begin position="20"/>
        <end position="45"/>
    </location>
</feature>
<evidence type="ECO:0000256" key="4">
    <source>
        <dbReference type="ARBA" id="ARBA00022989"/>
    </source>
</evidence>
<dbReference type="NCBIfam" id="TIGR03954">
    <property type="entry name" value="integ_memb_HG"/>
    <property type="match status" value="1"/>
</dbReference>
<gene>
    <name evidence="8" type="ORF">B5766_11045</name>
</gene>
<accession>A0A2A6FP60</accession>
<evidence type="ECO:0000256" key="6">
    <source>
        <dbReference type="SAM" id="Phobius"/>
    </source>
</evidence>
<dbReference type="Proteomes" id="UP000219994">
    <property type="component" value="Unassembled WGS sequence"/>
</dbReference>
<feature type="transmembrane region" description="Helical" evidence="6">
    <location>
        <begin position="100"/>
        <end position="119"/>
    </location>
</feature>
<evidence type="ECO:0000256" key="5">
    <source>
        <dbReference type="ARBA" id="ARBA00023136"/>
    </source>
</evidence>
<dbReference type="InterPro" id="IPR023845">
    <property type="entry name" value="DUF3817_TM"/>
</dbReference>
<evidence type="ECO:0000256" key="2">
    <source>
        <dbReference type="ARBA" id="ARBA00022475"/>
    </source>
</evidence>
<dbReference type="GO" id="GO:0005886">
    <property type="term" value="C:plasma membrane"/>
    <property type="evidence" value="ECO:0007669"/>
    <property type="project" value="UniProtKB-SubCell"/>
</dbReference>
<organism evidence="8 9">
    <name type="scientific">Candidatus Lumbricidiphila eiseniae</name>
    <dbReference type="NCBI Taxonomy" id="1969409"/>
    <lineage>
        <taxon>Bacteria</taxon>
        <taxon>Bacillati</taxon>
        <taxon>Actinomycetota</taxon>
        <taxon>Actinomycetes</taxon>
        <taxon>Micrococcales</taxon>
        <taxon>Microbacteriaceae</taxon>
        <taxon>Candidatus Lumbricidiphila</taxon>
    </lineage>
</organism>
<evidence type="ECO:0000256" key="1">
    <source>
        <dbReference type="ARBA" id="ARBA00004651"/>
    </source>
</evidence>
<dbReference type="PANTHER" id="PTHR40077">
    <property type="entry name" value="MEMBRANE PROTEIN-RELATED"/>
    <property type="match status" value="1"/>
</dbReference>
<reference evidence="9" key="1">
    <citation type="submission" date="2017-03" db="EMBL/GenBank/DDBJ databases">
        <authorList>
            <person name="Lund M.B."/>
        </authorList>
    </citation>
    <scope>NUCLEOTIDE SEQUENCE [LARGE SCALE GENOMIC DNA]</scope>
</reference>
<evidence type="ECO:0000313" key="9">
    <source>
        <dbReference type="Proteomes" id="UP000219994"/>
    </source>
</evidence>
<dbReference type="PANTHER" id="PTHR40077:SF2">
    <property type="entry name" value="MEMBRANE PROTEIN"/>
    <property type="match status" value="1"/>
</dbReference>
<keyword evidence="5 6" id="KW-0472">Membrane</keyword>
<keyword evidence="2" id="KW-1003">Cell membrane</keyword>
<comment type="caution">
    <text evidence="8">The sequence shown here is derived from an EMBL/GenBank/DDBJ whole genome shotgun (WGS) entry which is preliminary data.</text>
</comment>
<evidence type="ECO:0000313" key="8">
    <source>
        <dbReference type="EMBL" id="PDQ34460.1"/>
    </source>
</evidence>
<dbReference type="AlphaFoldDB" id="A0A2A6FP60"/>
<evidence type="ECO:0000259" key="7">
    <source>
        <dbReference type="Pfam" id="PF12823"/>
    </source>
</evidence>
<evidence type="ECO:0000256" key="3">
    <source>
        <dbReference type="ARBA" id="ARBA00022692"/>
    </source>
</evidence>
<dbReference type="Pfam" id="PF12823">
    <property type="entry name" value="DUF3817"/>
    <property type="match status" value="1"/>
</dbReference>
<feature type="domain" description="DUF3817" evidence="7">
    <location>
        <begin position="18"/>
        <end position="125"/>
    </location>
</feature>
<proteinExistence type="predicted"/>
<comment type="subcellular location">
    <subcellularLocation>
        <location evidence="1">Cell membrane</location>
        <topology evidence="1">Multi-pass membrane protein</topology>
    </subcellularLocation>
</comment>
<protein>
    <recommendedName>
        <fullName evidence="7">DUF3817 domain-containing protein</fullName>
    </recommendedName>
</protein>